<dbReference type="PANTHER" id="PTHR47199:SF2">
    <property type="entry name" value="PHOTOSYSTEM II STABILITY_ASSEMBLY FACTOR HCF136, CHLOROPLASTIC"/>
    <property type="match status" value="1"/>
</dbReference>
<dbReference type="Proteomes" id="UP001500936">
    <property type="component" value="Unassembled WGS sequence"/>
</dbReference>
<dbReference type="Gene3D" id="2.130.10.10">
    <property type="entry name" value="YVTN repeat-like/Quinoprotein amine dehydrogenase"/>
    <property type="match status" value="2"/>
</dbReference>
<proteinExistence type="predicted"/>
<sequence length="298" mass="31823">MWAGGSQGTILRTTDGGATWQVRNVPGADSLDFRGIVAFSANRAFVTSAGPAERGQARIYETLDGGKTWQLRFQTQTAGVFFDGIAFWDRRHGIVFSDPVDGKWFILLTNDGGRTWQRVPPEALPPMQPGEAAFAASNSSMVVEGSQNVWIGSGGATAGRIFRSRDRGKSWTVSETPMKAGPSSGIFGLRFWDSRNGMAAGGDYRQEIEPVQNVIVTADGGQTWQATTPAVPQGLKEAVGRLADGRLVVVGPSGTSVSADNGKSWTQAEGEGFHALSCVRNACWAVGAHGKIARQTFR</sequence>
<keyword evidence="2" id="KW-1185">Reference proteome</keyword>
<dbReference type="SUPFAM" id="SSF50939">
    <property type="entry name" value="Sialidases"/>
    <property type="match status" value="1"/>
</dbReference>
<reference evidence="2" key="1">
    <citation type="journal article" date="2019" name="Int. J. Syst. Evol. Microbiol.">
        <title>The Global Catalogue of Microorganisms (GCM) 10K type strain sequencing project: providing services to taxonomists for standard genome sequencing and annotation.</title>
        <authorList>
            <consortium name="The Broad Institute Genomics Platform"/>
            <consortium name="The Broad Institute Genome Sequencing Center for Infectious Disease"/>
            <person name="Wu L."/>
            <person name="Ma J."/>
        </authorList>
    </citation>
    <scope>NUCLEOTIDE SEQUENCE [LARGE SCALE GENOMIC DNA]</scope>
    <source>
        <strain evidence="2">JCM 17925</strain>
    </source>
</reference>
<dbReference type="PANTHER" id="PTHR47199">
    <property type="entry name" value="PHOTOSYSTEM II STABILITY/ASSEMBLY FACTOR HCF136, CHLOROPLASTIC"/>
    <property type="match status" value="1"/>
</dbReference>
<accession>A0ABP8KNX6</accession>
<name>A0ABP8KNX6_9BACT</name>
<protein>
    <submittedName>
        <fullName evidence="1">Oxidoreductase</fullName>
    </submittedName>
</protein>
<evidence type="ECO:0000313" key="2">
    <source>
        <dbReference type="Proteomes" id="UP001500936"/>
    </source>
</evidence>
<gene>
    <name evidence="1" type="ORF">GCM10023187_37620</name>
</gene>
<comment type="caution">
    <text evidence="1">The sequence shown here is derived from an EMBL/GenBank/DDBJ whole genome shotgun (WGS) entry which is preliminary data.</text>
</comment>
<dbReference type="InterPro" id="IPR036278">
    <property type="entry name" value="Sialidase_sf"/>
</dbReference>
<dbReference type="InterPro" id="IPR015943">
    <property type="entry name" value="WD40/YVTN_repeat-like_dom_sf"/>
</dbReference>
<dbReference type="EMBL" id="BAABHB010000008">
    <property type="protein sequence ID" value="GAA4411553.1"/>
    <property type="molecule type" value="Genomic_DNA"/>
</dbReference>
<evidence type="ECO:0000313" key="1">
    <source>
        <dbReference type="EMBL" id="GAA4411553.1"/>
    </source>
</evidence>
<dbReference type="CDD" id="cd15482">
    <property type="entry name" value="Sialidase_non-viral"/>
    <property type="match status" value="2"/>
</dbReference>
<organism evidence="1 2">
    <name type="scientific">Nibrella viscosa</name>
    <dbReference type="NCBI Taxonomy" id="1084524"/>
    <lineage>
        <taxon>Bacteria</taxon>
        <taxon>Pseudomonadati</taxon>
        <taxon>Bacteroidota</taxon>
        <taxon>Cytophagia</taxon>
        <taxon>Cytophagales</taxon>
        <taxon>Spirosomataceae</taxon>
        <taxon>Nibrella</taxon>
    </lineage>
</organism>